<evidence type="ECO:0000259" key="5">
    <source>
        <dbReference type="PROSITE" id="PS50893"/>
    </source>
</evidence>
<dbReference type="GO" id="GO:0016887">
    <property type="term" value="F:ATP hydrolysis activity"/>
    <property type="evidence" value="ECO:0007669"/>
    <property type="project" value="InterPro"/>
</dbReference>
<dbReference type="InterPro" id="IPR027417">
    <property type="entry name" value="P-loop_NTPase"/>
</dbReference>
<evidence type="ECO:0000256" key="1">
    <source>
        <dbReference type="ARBA" id="ARBA00005417"/>
    </source>
</evidence>
<dbReference type="SMART" id="SM00382">
    <property type="entry name" value="AAA"/>
    <property type="match status" value="2"/>
</dbReference>
<reference evidence="6 7" key="1">
    <citation type="submission" date="2019-06" db="EMBL/GenBank/DDBJ databases">
        <title>Sequencing the genomes of 1000 actinobacteria strains.</title>
        <authorList>
            <person name="Klenk H.-P."/>
        </authorList>
    </citation>
    <scope>NUCLEOTIDE SEQUENCE [LARGE SCALE GENOMIC DNA]</scope>
    <source>
        <strain evidence="6 7">DSM 8803</strain>
    </source>
</reference>
<dbReference type="CDD" id="cd03257">
    <property type="entry name" value="ABC_NikE_OppD_transporters"/>
    <property type="match status" value="2"/>
</dbReference>
<keyword evidence="3" id="KW-0547">Nucleotide-binding</keyword>
<dbReference type="GO" id="GO:0055085">
    <property type="term" value="P:transmembrane transport"/>
    <property type="evidence" value="ECO:0007669"/>
    <property type="project" value="UniProtKB-ARBA"/>
</dbReference>
<keyword evidence="2" id="KW-0813">Transport</keyword>
<comment type="caution">
    <text evidence="6">The sequence shown here is derived from an EMBL/GenBank/DDBJ whole genome shotgun (WGS) entry which is preliminary data.</text>
</comment>
<dbReference type="InterPro" id="IPR017871">
    <property type="entry name" value="ABC_transporter-like_CS"/>
</dbReference>
<evidence type="ECO:0000313" key="6">
    <source>
        <dbReference type="EMBL" id="TQL44370.1"/>
    </source>
</evidence>
<feature type="domain" description="ABC transporter" evidence="5">
    <location>
        <begin position="7"/>
        <end position="262"/>
    </location>
</feature>
<accession>A0A542Y8F0</accession>
<dbReference type="Pfam" id="PF00005">
    <property type="entry name" value="ABC_tran"/>
    <property type="match status" value="2"/>
</dbReference>
<keyword evidence="4 6" id="KW-0067">ATP-binding</keyword>
<dbReference type="GO" id="GO:0005524">
    <property type="term" value="F:ATP binding"/>
    <property type="evidence" value="ECO:0007669"/>
    <property type="project" value="UniProtKB-KW"/>
</dbReference>
<gene>
    <name evidence="6" type="ORF">FB468_2427</name>
</gene>
<dbReference type="PROSITE" id="PS00211">
    <property type="entry name" value="ABC_TRANSPORTER_1"/>
    <property type="match status" value="2"/>
</dbReference>
<dbReference type="OrthoDB" id="3677453at2"/>
<dbReference type="InterPro" id="IPR013563">
    <property type="entry name" value="Oligopep_ABC_C"/>
</dbReference>
<dbReference type="InterPro" id="IPR003593">
    <property type="entry name" value="AAA+_ATPase"/>
</dbReference>
<proteinExistence type="inferred from homology"/>
<dbReference type="Proteomes" id="UP000319094">
    <property type="component" value="Unassembled WGS sequence"/>
</dbReference>
<dbReference type="AlphaFoldDB" id="A0A542Y8F0"/>
<dbReference type="SUPFAM" id="SSF52540">
    <property type="entry name" value="P-loop containing nucleoside triphosphate hydrolases"/>
    <property type="match status" value="2"/>
</dbReference>
<dbReference type="NCBIfam" id="NF008453">
    <property type="entry name" value="PRK11308.1"/>
    <property type="match status" value="2"/>
</dbReference>
<evidence type="ECO:0000256" key="3">
    <source>
        <dbReference type="ARBA" id="ARBA00022741"/>
    </source>
</evidence>
<dbReference type="EMBL" id="VFON01000001">
    <property type="protein sequence ID" value="TQL44370.1"/>
    <property type="molecule type" value="Genomic_DNA"/>
</dbReference>
<dbReference type="FunFam" id="3.40.50.300:FF:000016">
    <property type="entry name" value="Oligopeptide ABC transporter ATP-binding component"/>
    <property type="match status" value="1"/>
</dbReference>
<keyword evidence="7" id="KW-1185">Reference proteome</keyword>
<comment type="similarity">
    <text evidence="1">Belongs to the ABC transporter superfamily.</text>
</comment>
<evidence type="ECO:0000313" key="7">
    <source>
        <dbReference type="Proteomes" id="UP000319094"/>
    </source>
</evidence>
<dbReference type="PANTHER" id="PTHR43776:SF7">
    <property type="entry name" value="D,D-DIPEPTIDE TRANSPORT ATP-BINDING PROTEIN DDPF-RELATED"/>
    <property type="match status" value="1"/>
</dbReference>
<evidence type="ECO:0000256" key="2">
    <source>
        <dbReference type="ARBA" id="ARBA00022448"/>
    </source>
</evidence>
<dbReference type="InterPro" id="IPR050319">
    <property type="entry name" value="ABC_transp_ATP-bind"/>
</dbReference>
<feature type="domain" description="ABC transporter" evidence="5">
    <location>
        <begin position="299"/>
        <end position="542"/>
    </location>
</feature>
<organism evidence="6 7">
    <name type="scientific">Leucobacter komagatae</name>
    <dbReference type="NCBI Taxonomy" id="55969"/>
    <lineage>
        <taxon>Bacteria</taxon>
        <taxon>Bacillati</taxon>
        <taxon>Actinomycetota</taxon>
        <taxon>Actinomycetes</taxon>
        <taxon>Micrococcales</taxon>
        <taxon>Microbacteriaceae</taxon>
        <taxon>Leucobacter</taxon>
    </lineage>
</organism>
<sequence length="587" mass="61627">MSDKQLLRVRDLRVAYDTPAGEVHAVRGVSLDVAPGKVTALVGESGSGKTSVAQSVIGLLAGNGRVTGGDITLTSAAHGTEELAGRSERAWRSIRGRRIGLIPQDPGNSLNPVLRIGASVGEALRIHGVRDRRAVDARVLDLLDRVGIDDPERRARQFPHELSGGMRQRVLIAAALALEPELVIADEPTSALDVTIQRTVLDLLDRLRSETGMGVLFITHDLAVAADRSDSIVVMQGGEVQEAGPSDEVLANPASEYTRKLLADAPSLTRVVVRDRPAAAAAPAGAGASALAGVGEPLVRVADLRQEFATPGRRDPFVAVDGVSFDVARGTTHALVGESGSGKTTTGRAIAGFQRPTSGQITVAGTELVGRRPGRDFRRHTQLVYQNPYGSLDPRQSIGATLGEPLRNFRIGTRADRAYRIAHALDLVALSPEIAGRKPGELSGGQRQRVAIARALIVEPELVVLDEAVSALDVTVQAQILRLLADLQSELGLTYVFISHDLAVVRQIVDTVSVLQRGRQVEYGDAERVFVNPQHEYTRALLDAIPGGGLLASGASGVAGVAGAAGAPGLAGDGSSASERLLVGAAR</sequence>
<dbReference type="GO" id="GO:0015833">
    <property type="term" value="P:peptide transport"/>
    <property type="evidence" value="ECO:0007669"/>
    <property type="project" value="InterPro"/>
</dbReference>
<dbReference type="PROSITE" id="PS50893">
    <property type="entry name" value="ABC_TRANSPORTER_2"/>
    <property type="match status" value="2"/>
</dbReference>
<name>A0A542Y8F0_9MICO</name>
<dbReference type="PANTHER" id="PTHR43776">
    <property type="entry name" value="TRANSPORT ATP-BINDING PROTEIN"/>
    <property type="match status" value="1"/>
</dbReference>
<dbReference type="InterPro" id="IPR003439">
    <property type="entry name" value="ABC_transporter-like_ATP-bd"/>
</dbReference>
<dbReference type="RefSeq" id="WP_141887566.1">
    <property type="nucleotide sequence ID" value="NZ_BAAAUY010000011.1"/>
</dbReference>
<evidence type="ECO:0000256" key="4">
    <source>
        <dbReference type="ARBA" id="ARBA00022840"/>
    </source>
</evidence>
<protein>
    <submittedName>
        <fullName evidence="6">Peptide/nickel transport system ATP-binding protein</fullName>
    </submittedName>
</protein>
<dbReference type="Gene3D" id="3.40.50.300">
    <property type="entry name" value="P-loop containing nucleotide triphosphate hydrolases"/>
    <property type="match status" value="2"/>
</dbReference>
<dbReference type="Pfam" id="PF08352">
    <property type="entry name" value="oligo_HPY"/>
    <property type="match status" value="1"/>
</dbReference>